<evidence type="ECO:0000313" key="3">
    <source>
        <dbReference type="Proteomes" id="UP001232148"/>
    </source>
</evidence>
<dbReference type="EMBL" id="MU842808">
    <property type="protein sequence ID" value="KAK2035506.1"/>
    <property type="molecule type" value="Genomic_DNA"/>
</dbReference>
<name>A0AAD9HUE8_9PEZI</name>
<comment type="caution">
    <text evidence="2">The sequence shown here is derived from an EMBL/GenBank/DDBJ whole genome shotgun (WGS) entry which is preliminary data.</text>
</comment>
<proteinExistence type="predicted"/>
<dbReference type="AlphaFoldDB" id="A0AAD9HUE8"/>
<evidence type="ECO:0000256" key="1">
    <source>
        <dbReference type="SAM" id="SignalP"/>
    </source>
</evidence>
<feature type="chain" id="PRO_5042069296" description="Cyanovirin-N domain-containing protein" evidence="1">
    <location>
        <begin position="23"/>
        <end position="114"/>
    </location>
</feature>
<gene>
    <name evidence="2" type="ORF">LX32DRAFT_700335</name>
</gene>
<keyword evidence="3" id="KW-1185">Reference proteome</keyword>
<sequence>MKKSIVKTLIITLAAGAKVAEACGKYGYCRCTMADGSINNNVTTVACQKYHTSIGLDGTRATAITTTIDSGNTAWCSQGIFDDYHTGAPINCKMRDFCKEAGATGEDSWCELKY</sequence>
<feature type="signal peptide" evidence="1">
    <location>
        <begin position="1"/>
        <end position="22"/>
    </location>
</feature>
<accession>A0AAD9HUE8</accession>
<evidence type="ECO:0008006" key="4">
    <source>
        <dbReference type="Google" id="ProtNLM"/>
    </source>
</evidence>
<reference evidence="2" key="1">
    <citation type="submission" date="2021-06" db="EMBL/GenBank/DDBJ databases">
        <title>Comparative genomics, transcriptomics and evolutionary studies reveal genomic signatures of adaptation to plant cell wall in hemibiotrophic fungi.</title>
        <authorList>
            <consortium name="DOE Joint Genome Institute"/>
            <person name="Baroncelli R."/>
            <person name="Diaz J.F."/>
            <person name="Benocci T."/>
            <person name="Peng M."/>
            <person name="Battaglia E."/>
            <person name="Haridas S."/>
            <person name="Andreopoulos W."/>
            <person name="Labutti K."/>
            <person name="Pangilinan J."/>
            <person name="Floch G.L."/>
            <person name="Makela M.R."/>
            <person name="Henrissat B."/>
            <person name="Grigoriev I.V."/>
            <person name="Crouch J.A."/>
            <person name="De Vries R.P."/>
            <person name="Sukno S.A."/>
            <person name="Thon M.R."/>
        </authorList>
    </citation>
    <scope>NUCLEOTIDE SEQUENCE</scope>
    <source>
        <strain evidence="2">MAFF235873</strain>
    </source>
</reference>
<protein>
    <recommendedName>
        <fullName evidence="4">Cyanovirin-N domain-containing protein</fullName>
    </recommendedName>
</protein>
<organism evidence="2 3">
    <name type="scientific">Colletotrichum zoysiae</name>
    <dbReference type="NCBI Taxonomy" id="1216348"/>
    <lineage>
        <taxon>Eukaryota</taxon>
        <taxon>Fungi</taxon>
        <taxon>Dikarya</taxon>
        <taxon>Ascomycota</taxon>
        <taxon>Pezizomycotina</taxon>
        <taxon>Sordariomycetes</taxon>
        <taxon>Hypocreomycetidae</taxon>
        <taxon>Glomerellales</taxon>
        <taxon>Glomerellaceae</taxon>
        <taxon>Colletotrichum</taxon>
        <taxon>Colletotrichum graminicola species complex</taxon>
    </lineage>
</organism>
<keyword evidence="1" id="KW-0732">Signal</keyword>
<dbReference type="Proteomes" id="UP001232148">
    <property type="component" value="Unassembled WGS sequence"/>
</dbReference>
<evidence type="ECO:0000313" key="2">
    <source>
        <dbReference type="EMBL" id="KAK2035506.1"/>
    </source>
</evidence>